<dbReference type="InterPro" id="IPR052394">
    <property type="entry name" value="LRR-containing"/>
</dbReference>
<dbReference type="SMART" id="SM00368">
    <property type="entry name" value="LRR_RI"/>
    <property type="match status" value="6"/>
</dbReference>
<dbReference type="InterPro" id="IPR001611">
    <property type="entry name" value="Leu-rich_rpt"/>
</dbReference>
<feature type="region of interest" description="Disordered" evidence="1">
    <location>
        <begin position="547"/>
        <end position="642"/>
    </location>
</feature>
<dbReference type="Pfam" id="PF13516">
    <property type="entry name" value="LRR_6"/>
    <property type="match status" value="3"/>
</dbReference>
<dbReference type="AlphaFoldDB" id="A0A9P0D4Q6"/>
<dbReference type="Proteomes" id="UP001153636">
    <property type="component" value="Chromosome 5"/>
</dbReference>
<gene>
    <name evidence="2" type="ORF">PSYICH_LOCUS10884</name>
</gene>
<evidence type="ECO:0000313" key="3">
    <source>
        <dbReference type="Proteomes" id="UP001153636"/>
    </source>
</evidence>
<dbReference type="InterPro" id="IPR032675">
    <property type="entry name" value="LRR_dom_sf"/>
</dbReference>
<feature type="compositionally biased region" description="Basic and acidic residues" evidence="1">
    <location>
        <begin position="608"/>
        <end position="620"/>
    </location>
</feature>
<evidence type="ECO:0000313" key="2">
    <source>
        <dbReference type="EMBL" id="CAH1111325.1"/>
    </source>
</evidence>
<feature type="compositionally biased region" description="Basic and acidic residues" evidence="1">
    <location>
        <begin position="547"/>
        <end position="558"/>
    </location>
</feature>
<organism evidence="2 3">
    <name type="scientific">Psylliodes chrysocephalus</name>
    <dbReference type="NCBI Taxonomy" id="3402493"/>
    <lineage>
        <taxon>Eukaryota</taxon>
        <taxon>Metazoa</taxon>
        <taxon>Ecdysozoa</taxon>
        <taxon>Arthropoda</taxon>
        <taxon>Hexapoda</taxon>
        <taxon>Insecta</taxon>
        <taxon>Pterygota</taxon>
        <taxon>Neoptera</taxon>
        <taxon>Endopterygota</taxon>
        <taxon>Coleoptera</taxon>
        <taxon>Polyphaga</taxon>
        <taxon>Cucujiformia</taxon>
        <taxon>Chrysomeloidea</taxon>
        <taxon>Chrysomelidae</taxon>
        <taxon>Galerucinae</taxon>
        <taxon>Alticini</taxon>
        <taxon>Psylliodes</taxon>
    </lineage>
</organism>
<name>A0A9P0D4Q6_9CUCU</name>
<accession>A0A9P0D4Q6</accession>
<evidence type="ECO:0000256" key="1">
    <source>
        <dbReference type="SAM" id="MobiDB-lite"/>
    </source>
</evidence>
<feature type="compositionally biased region" description="Pro residues" evidence="1">
    <location>
        <begin position="1"/>
        <end position="13"/>
    </location>
</feature>
<dbReference type="SUPFAM" id="SSF52047">
    <property type="entry name" value="RNI-like"/>
    <property type="match status" value="1"/>
</dbReference>
<reference evidence="2" key="1">
    <citation type="submission" date="2022-01" db="EMBL/GenBank/DDBJ databases">
        <authorList>
            <person name="King R."/>
        </authorList>
    </citation>
    <scope>NUCLEOTIDE SEQUENCE</scope>
</reference>
<dbReference type="EMBL" id="OV651817">
    <property type="protein sequence ID" value="CAH1111325.1"/>
    <property type="molecule type" value="Genomic_DNA"/>
</dbReference>
<protein>
    <submittedName>
        <fullName evidence="2">Uncharacterized protein</fullName>
    </submittedName>
</protein>
<feature type="compositionally biased region" description="Low complexity" evidence="1">
    <location>
        <begin position="576"/>
        <end position="585"/>
    </location>
</feature>
<keyword evidence="3" id="KW-1185">Reference proteome</keyword>
<proteinExistence type="predicted"/>
<sequence length="642" mass="72386">MPYKIIPPPPPPVIKEHGPPKPPRVALDIKAIMKIERRQEYVKQAAEAKAAGVVLEPFIEFVEEEEDHSECEEADFLIRRTASFKCLAQVAMSSSSFFRSVEYNFPPVEDPGLEEALDHEDPPVRGDDEGVNVYLDQCKTYKIIPLKRVLRSFTTPYMNLKFYGIRKYQLKCLAEALRTNRYVEYLILQNNHLTPQMVDWLCQCLEDNTVLSNLILKCCNIGPLGAAKLGNHLVAMSITHLDLSYNNLGEEGMKKLKTMAKMHSLNSLNLSHNNLTPGSAMSLERVLLSCRTLEVLDLSFNRLGTNDGYDILFNAVASSDHLRVFNLSSNGCCDQVEIFAVFTAYLQSTTTLEELDITDNRIPAGKFIRELRKGVVINKSLKILKIGNNPWTPAEAFPLAQLIKVSKTLEILDMDNIWFTKKVKKLLDYAKQEKRKLVIGGIYQDWIIKGPDWLWLMWSRIKALFAAPKRVELRQDFGDFLLTIPPEPTKVGQFEEHMMRKKYVEIVKDPDLVNAFYAIYKKDNKLEVGEMVRDYFHYFPRQLQHEDSSTKRSSKDVGSKVSMSSKGSKKSKSKSSLKGSKSSKTSVKKSKVSVVEPAEGGKGGSKTEGQREGSKVRISETGKSTDGQGGSLAPIQEEVTAT</sequence>
<dbReference type="PANTHER" id="PTHR24114:SF2">
    <property type="entry name" value="F-BOX DOMAIN-CONTAINING PROTEIN-RELATED"/>
    <property type="match status" value="1"/>
</dbReference>
<feature type="region of interest" description="Disordered" evidence="1">
    <location>
        <begin position="1"/>
        <end position="21"/>
    </location>
</feature>
<dbReference type="OrthoDB" id="8436363at2759"/>
<dbReference type="PANTHER" id="PTHR24114">
    <property type="entry name" value="LEUCINE RICH REPEAT FAMILY PROTEIN"/>
    <property type="match status" value="1"/>
</dbReference>
<dbReference type="Gene3D" id="3.80.10.10">
    <property type="entry name" value="Ribonuclease Inhibitor"/>
    <property type="match status" value="1"/>
</dbReference>